<dbReference type="EC" id="4.6.1.2" evidence="17"/>
<dbReference type="PANTHER" id="PTHR11920:SF347">
    <property type="entry name" value="GUANYLYL CYCLASE C"/>
    <property type="match status" value="1"/>
</dbReference>
<comment type="caution">
    <text evidence="22">The sequence shown here is derived from an EMBL/GenBank/DDBJ whole genome shotgun (WGS) entry which is preliminary data.</text>
</comment>
<dbReference type="InterPro" id="IPR050401">
    <property type="entry name" value="Cyclic_nucleotide_synthase"/>
</dbReference>
<dbReference type="Pfam" id="PF00211">
    <property type="entry name" value="Guanylate_cyc"/>
    <property type="match status" value="1"/>
</dbReference>
<evidence type="ECO:0000256" key="12">
    <source>
        <dbReference type="ARBA" id="ARBA00023180"/>
    </source>
</evidence>
<evidence type="ECO:0000259" key="20">
    <source>
        <dbReference type="PROSITE" id="PS50011"/>
    </source>
</evidence>
<evidence type="ECO:0000256" key="19">
    <source>
        <dbReference type="SAM" id="SignalP"/>
    </source>
</evidence>
<keyword evidence="5 19" id="KW-0732">Signal</keyword>
<comment type="subcellular location">
    <subcellularLocation>
        <location evidence="2">Cell membrane</location>
        <topology evidence="2">Single-pass type I membrane protein</topology>
    </subcellularLocation>
    <subcellularLocation>
        <location evidence="1">Endoplasmic reticulum membrane</location>
        <topology evidence="1">Single-pass type I membrane protein</topology>
    </subcellularLocation>
</comment>
<keyword evidence="13 16" id="KW-0456">Lyase</keyword>
<dbReference type="AlphaFoldDB" id="A0A4U1EXG7"/>
<reference evidence="23" key="1">
    <citation type="journal article" date="2019" name="IScience">
        <title>Narwhal Genome Reveals Long-Term Low Genetic Diversity despite Current Large Abundance Size.</title>
        <authorList>
            <person name="Westbury M.V."/>
            <person name="Petersen B."/>
            <person name="Garde E."/>
            <person name="Heide-Jorgensen M.P."/>
            <person name="Lorenzen E.D."/>
        </authorList>
    </citation>
    <scope>NUCLEOTIDE SEQUENCE [LARGE SCALE GENOMIC DNA]</scope>
</reference>
<comment type="similarity">
    <text evidence="16">Belongs to the adenylyl cyclase class-4/guanylyl cyclase family.</text>
</comment>
<dbReference type="PROSITE" id="PS50011">
    <property type="entry name" value="PROTEIN_KINASE_DOM"/>
    <property type="match status" value="1"/>
</dbReference>
<evidence type="ECO:0000256" key="16">
    <source>
        <dbReference type="RuleBase" id="RU000405"/>
    </source>
</evidence>
<organism evidence="22 23">
    <name type="scientific">Monodon monoceros</name>
    <name type="common">Narwhal</name>
    <name type="synonym">Ceratodon monodon</name>
    <dbReference type="NCBI Taxonomy" id="40151"/>
    <lineage>
        <taxon>Eukaryota</taxon>
        <taxon>Metazoa</taxon>
        <taxon>Chordata</taxon>
        <taxon>Craniata</taxon>
        <taxon>Vertebrata</taxon>
        <taxon>Euteleostomi</taxon>
        <taxon>Mammalia</taxon>
        <taxon>Eutheria</taxon>
        <taxon>Laurasiatheria</taxon>
        <taxon>Artiodactyla</taxon>
        <taxon>Whippomorpha</taxon>
        <taxon>Cetacea</taxon>
        <taxon>Odontoceti</taxon>
        <taxon>Monodontidae</taxon>
        <taxon>Monodon</taxon>
    </lineage>
</organism>
<comment type="catalytic activity">
    <reaction evidence="15">
        <text>GTP = 3',5'-cyclic GMP + diphosphate</text>
        <dbReference type="Rhea" id="RHEA:13665"/>
        <dbReference type="ChEBI" id="CHEBI:33019"/>
        <dbReference type="ChEBI" id="CHEBI:37565"/>
        <dbReference type="ChEBI" id="CHEBI:57746"/>
        <dbReference type="EC" id="4.6.1.2"/>
    </reaction>
    <physiologicalReaction direction="left-to-right" evidence="15">
        <dbReference type="Rhea" id="RHEA:13666"/>
    </physiologicalReaction>
</comment>
<feature type="domain" description="Protein kinase" evidence="20">
    <location>
        <begin position="468"/>
        <end position="730"/>
    </location>
</feature>
<dbReference type="InterPro" id="IPR001054">
    <property type="entry name" value="A/G_cyclase"/>
</dbReference>
<dbReference type="GO" id="GO:0007168">
    <property type="term" value="P:receptor guanylyl cyclase signaling pathway"/>
    <property type="evidence" value="ECO:0007669"/>
    <property type="project" value="TreeGrafter"/>
</dbReference>
<keyword evidence="12" id="KW-0325">Glycoprotein</keyword>
<evidence type="ECO:0000256" key="9">
    <source>
        <dbReference type="ARBA" id="ARBA00023134"/>
    </source>
</evidence>
<dbReference type="PANTHER" id="PTHR11920">
    <property type="entry name" value="GUANYLYL CYCLASE"/>
    <property type="match status" value="1"/>
</dbReference>
<feature type="transmembrane region" description="Helical" evidence="18">
    <location>
        <begin position="410"/>
        <end position="433"/>
    </location>
</feature>
<dbReference type="Gene3D" id="1.10.510.10">
    <property type="entry name" value="Transferase(Phosphotransferase) domain 1"/>
    <property type="match status" value="1"/>
</dbReference>
<keyword evidence="4 18" id="KW-0812">Transmembrane</keyword>
<evidence type="ECO:0000256" key="4">
    <source>
        <dbReference type="ARBA" id="ARBA00022692"/>
    </source>
</evidence>
<dbReference type="GO" id="GO:0005886">
    <property type="term" value="C:plasma membrane"/>
    <property type="evidence" value="ECO:0007669"/>
    <property type="project" value="UniProtKB-SubCell"/>
</dbReference>
<sequence length="999" mass="114589">MKTPLLALALWSLLLRPGLLFWDSQVSQNCHNGSYEISVLMTNNSAFPESQVNLRDVVNAGMEIVRQRLLEAGLNVTVNASFINSESMIYKSSDCRSSTCEGLDLLRTISRTKQMGCVLMGPTCTYSTFQMYLDTDLKYPMISAGSFGLSCDYKETLTRLMSPARKLTYFLVDFWKVNYFPFKTFSWNTAYVFKNGTESEDCFWYLNALEAGVSYFSQKLIFKETLRRDDEFQRILMDQNRKSNVIVMCGTPNTINILKGDRAVAEDTVIILVDLFNDHYFMDNVTAPDYMKNVLVLTLPPENSVSDSSFSKNVSLIFLKNGEEVTTPKFAHAFRNITFEGRVGPVTLDDCGDIDNTMLLLYTSVDTNKYKVLLTYDTHINQTNPVDKSPTFIWKNHKLPNDIPGQGPQMLMVAVFTLTGAVALLLLGALLVLRKYKRDHALRQKKWFHIPPENIFPLESNETNHVSLKIDDDKRRDTIQRLRQCKYDKKRVILKDLKHNDGNFTEKQKIELNKIDYYNLTKFYGTVKLDSMIFGVIEYCERGSLREVLNDTISYPDGTFMDWEFKISVLYDIAKGMSYLHSSKTEVHGRLKSTNCVVDSRMVVKITDFGCNSILPPRKDLWTAPEHLRQANISQKGDVYSYGIIAQEIILRRETFYTLSCRDQKEKIFRVEYSDGVRPFRPDLFLETAEEKELELYSRNLEHLVEERTQLYKAERDRADRLNFMLLPRLVVKSLKEKGIVEPELYEEVTIYFSDIVGFTTICKYSTPMEVVDMLNDIYKNFDHILDHHDVYKVETIGDAYMVASGLPKRNGNRHAIDIAKMALDILSFMGTFELEHLPGLPIWIRIGIHSGPCAAGVVGIKMPRYCLFGDTVNTASRMESTGLPLRIHVSGSTISILKRTECQFLYEVRGETYLKGRGTETTYWLTGGKDQEYNLPTPPTAENQQRLQAEFVDMIASSLQKRQASGIRNRKPTRVASYKKGTLEYLQLNTTDKESTHF</sequence>
<evidence type="ECO:0000256" key="10">
    <source>
        <dbReference type="ARBA" id="ARBA00023136"/>
    </source>
</evidence>
<dbReference type="PROSITE" id="PS50125">
    <property type="entry name" value="GUANYLATE_CYCLASE_2"/>
    <property type="match status" value="1"/>
</dbReference>
<evidence type="ECO:0000256" key="2">
    <source>
        <dbReference type="ARBA" id="ARBA00004251"/>
    </source>
</evidence>
<evidence type="ECO:0000256" key="8">
    <source>
        <dbReference type="ARBA" id="ARBA00022989"/>
    </source>
</evidence>
<protein>
    <recommendedName>
        <fullName evidence="17">Guanylate cyclase</fullName>
        <ecNumber evidence="17">4.6.1.2</ecNumber>
    </recommendedName>
</protein>
<evidence type="ECO:0000256" key="7">
    <source>
        <dbReference type="ARBA" id="ARBA00022824"/>
    </source>
</evidence>
<keyword evidence="3" id="KW-1003">Cell membrane</keyword>
<gene>
    <name evidence="22" type="ORF">EI555_014139</name>
</gene>
<dbReference type="GO" id="GO:0035556">
    <property type="term" value="P:intracellular signal transduction"/>
    <property type="evidence" value="ECO:0007669"/>
    <property type="project" value="InterPro"/>
</dbReference>
<dbReference type="GO" id="GO:0004016">
    <property type="term" value="F:adenylate cyclase activity"/>
    <property type="evidence" value="ECO:0007669"/>
    <property type="project" value="TreeGrafter"/>
</dbReference>
<evidence type="ECO:0000256" key="3">
    <source>
        <dbReference type="ARBA" id="ARBA00022475"/>
    </source>
</evidence>
<evidence type="ECO:0000256" key="11">
    <source>
        <dbReference type="ARBA" id="ARBA00023170"/>
    </source>
</evidence>
<dbReference type="InterPro" id="IPR011009">
    <property type="entry name" value="Kinase-like_dom_sf"/>
</dbReference>
<dbReference type="GO" id="GO:0004672">
    <property type="term" value="F:protein kinase activity"/>
    <property type="evidence" value="ECO:0007669"/>
    <property type="project" value="InterPro"/>
</dbReference>
<evidence type="ECO:0000313" key="22">
    <source>
        <dbReference type="EMBL" id="TKC41462.1"/>
    </source>
</evidence>
<keyword evidence="9" id="KW-0342">GTP-binding</keyword>
<proteinExistence type="inferred from homology"/>
<feature type="chain" id="PRO_5020204255" description="Guanylate cyclase" evidence="19">
    <location>
        <begin position="21"/>
        <end position="999"/>
    </location>
</feature>
<name>A0A4U1EXG7_MONMO</name>
<dbReference type="GO" id="GO:0005525">
    <property type="term" value="F:GTP binding"/>
    <property type="evidence" value="ECO:0007669"/>
    <property type="project" value="UniProtKB-KW"/>
</dbReference>
<dbReference type="InterPro" id="IPR000719">
    <property type="entry name" value="Prot_kinase_dom"/>
</dbReference>
<keyword evidence="8 18" id="KW-1133">Transmembrane helix</keyword>
<keyword evidence="7" id="KW-0256">Endoplasmic reticulum</keyword>
<dbReference type="Pfam" id="PF07714">
    <property type="entry name" value="PK_Tyr_Ser-Thr"/>
    <property type="match status" value="1"/>
</dbReference>
<dbReference type="SMART" id="SM00044">
    <property type="entry name" value="CYCc"/>
    <property type="match status" value="1"/>
</dbReference>
<dbReference type="FunFam" id="3.40.50.2300:FF:000185">
    <property type="entry name" value="Guanylate cyclase"/>
    <property type="match status" value="1"/>
</dbReference>
<accession>A0A4U1EXG7</accession>
<keyword evidence="6" id="KW-0547">Nucleotide-binding</keyword>
<dbReference type="GO" id="GO:0001653">
    <property type="term" value="F:peptide receptor activity"/>
    <property type="evidence" value="ECO:0007669"/>
    <property type="project" value="TreeGrafter"/>
</dbReference>
<feature type="domain" description="Guanylate cyclase" evidence="21">
    <location>
        <begin position="750"/>
        <end position="880"/>
    </location>
</feature>
<dbReference type="GO" id="GO:0005524">
    <property type="term" value="F:ATP binding"/>
    <property type="evidence" value="ECO:0007669"/>
    <property type="project" value="InterPro"/>
</dbReference>
<dbReference type="Gene3D" id="3.40.50.2300">
    <property type="match status" value="1"/>
</dbReference>
<evidence type="ECO:0000259" key="21">
    <source>
        <dbReference type="PROSITE" id="PS50125"/>
    </source>
</evidence>
<evidence type="ECO:0000256" key="5">
    <source>
        <dbReference type="ARBA" id="ARBA00022729"/>
    </source>
</evidence>
<dbReference type="CDD" id="cd07302">
    <property type="entry name" value="CHD"/>
    <property type="match status" value="1"/>
</dbReference>
<dbReference type="InterPro" id="IPR001245">
    <property type="entry name" value="Ser-Thr/Tyr_kinase_cat_dom"/>
</dbReference>
<dbReference type="SUPFAM" id="SSF53822">
    <property type="entry name" value="Periplasmic binding protein-like I"/>
    <property type="match status" value="1"/>
</dbReference>
<keyword evidence="14 17" id="KW-0141">cGMP biosynthesis</keyword>
<feature type="signal peptide" evidence="19">
    <location>
        <begin position="1"/>
        <end position="20"/>
    </location>
</feature>
<dbReference type="SUPFAM" id="SSF56112">
    <property type="entry name" value="Protein kinase-like (PK-like)"/>
    <property type="match status" value="1"/>
</dbReference>
<evidence type="ECO:0000256" key="15">
    <source>
        <dbReference type="ARBA" id="ARBA00036920"/>
    </source>
</evidence>
<dbReference type="Proteomes" id="UP000308365">
    <property type="component" value="Unassembled WGS sequence"/>
</dbReference>
<dbReference type="FunFam" id="3.30.70.1230:FF:000015">
    <property type="entry name" value="Guanylate cyclase"/>
    <property type="match status" value="1"/>
</dbReference>
<dbReference type="GO" id="GO:0004383">
    <property type="term" value="F:guanylate cyclase activity"/>
    <property type="evidence" value="ECO:0007669"/>
    <property type="project" value="UniProtKB-EC"/>
</dbReference>
<dbReference type="FunFam" id="1.10.510.10:FF:000364">
    <property type="entry name" value="Guanylate cyclase"/>
    <property type="match status" value="1"/>
</dbReference>
<evidence type="ECO:0000256" key="1">
    <source>
        <dbReference type="ARBA" id="ARBA00004115"/>
    </source>
</evidence>
<dbReference type="SUPFAM" id="SSF55073">
    <property type="entry name" value="Nucleotide cyclase"/>
    <property type="match status" value="1"/>
</dbReference>
<evidence type="ECO:0000256" key="18">
    <source>
        <dbReference type="SAM" id="Phobius"/>
    </source>
</evidence>
<dbReference type="InterPro" id="IPR029787">
    <property type="entry name" value="Nucleotide_cyclase"/>
</dbReference>
<keyword evidence="10 18" id="KW-0472">Membrane</keyword>
<evidence type="ECO:0000256" key="6">
    <source>
        <dbReference type="ARBA" id="ARBA00022741"/>
    </source>
</evidence>
<evidence type="ECO:0000256" key="14">
    <source>
        <dbReference type="ARBA" id="ARBA00023293"/>
    </source>
</evidence>
<keyword evidence="11" id="KW-0675">Receptor</keyword>
<dbReference type="GO" id="GO:0005789">
    <property type="term" value="C:endoplasmic reticulum membrane"/>
    <property type="evidence" value="ECO:0007669"/>
    <property type="project" value="UniProtKB-SubCell"/>
</dbReference>
<dbReference type="InterPro" id="IPR018297">
    <property type="entry name" value="A/G_cyclase_CS"/>
</dbReference>
<dbReference type="PROSITE" id="PS00452">
    <property type="entry name" value="GUANYLATE_CYCLASE_1"/>
    <property type="match status" value="1"/>
</dbReference>
<dbReference type="EMBL" id="RWIC01000637">
    <property type="protein sequence ID" value="TKC41462.1"/>
    <property type="molecule type" value="Genomic_DNA"/>
</dbReference>
<dbReference type="Gene3D" id="3.30.70.1230">
    <property type="entry name" value="Nucleotide cyclase"/>
    <property type="match status" value="1"/>
</dbReference>
<evidence type="ECO:0000256" key="13">
    <source>
        <dbReference type="ARBA" id="ARBA00023239"/>
    </source>
</evidence>
<dbReference type="InterPro" id="IPR028082">
    <property type="entry name" value="Peripla_BP_I"/>
</dbReference>
<evidence type="ECO:0000256" key="17">
    <source>
        <dbReference type="RuleBase" id="RU003431"/>
    </source>
</evidence>
<evidence type="ECO:0000313" key="23">
    <source>
        <dbReference type="Proteomes" id="UP000308365"/>
    </source>
</evidence>